<dbReference type="RefSeq" id="WP_323196023.1">
    <property type="nucleotide sequence ID" value="NZ_JAYGHG010000013.1"/>
</dbReference>
<dbReference type="InterPro" id="IPR009045">
    <property type="entry name" value="Zn_M74/Hedgehog-like"/>
</dbReference>
<dbReference type="SUPFAM" id="SSF47090">
    <property type="entry name" value="PGBD-like"/>
    <property type="match status" value="1"/>
</dbReference>
<reference evidence="3 4" key="1">
    <citation type="submission" date="2023-12" db="EMBL/GenBank/DDBJ databases">
        <title>Baltic Sea Cyanobacteria.</title>
        <authorList>
            <person name="Delbaje E."/>
            <person name="Fewer D.P."/>
            <person name="Shishido T.K."/>
        </authorList>
    </citation>
    <scope>NUCLEOTIDE SEQUENCE [LARGE SCALE GENOMIC DNA]</scope>
    <source>
        <strain evidence="3 4">UHCC-0300</strain>
    </source>
</reference>
<dbReference type="Gene3D" id="1.10.101.10">
    <property type="entry name" value="PGBD-like superfamily/PGBD"/>
    <property type="match status" value="1"/>
</dbReference>
<evidence type="ECO:0000259" key="1">
    <source>
        <dbReference type="Pfam" id="PF01471"/>
    </source>
</evidence>
<accession>A0ABU5UDV9</accession>
<dbReference type="InterPro" id="IPR036366">
    <property type="entry name" value="PGBDSf"/>
</dbReference>
<name>A0ABU5UDV9_9CYAN</name>
<protein>
    <submittedName>
        <fullName evidence="3">Peptidoglycan-binding protein</fullName>
    </submittedName>
</protein>
<sequence length="305" mass="33619">MSDSISDTSEQFDDLVVEPCLEINEFEENAPRASFHGLLEKAPTANTSVVNGLSQQLIYQINLLVPDALMSFDDLDVELGSAAYPFVAPAAKLALQKAIEKRGRKLVVNSAYRTLAQQMLLFNGKKRGENPNPVALPGRSYHQSGLALDIEDRQGWLPFLKGTGWEPLRNDPPHIDYRGAGAKDLRRETILAFQQLWNKNNLTEKIGEDGVWGPKTESALNRSPAMGFAKTPWDDKPRTLRLSRPLMEGSDVRKLQEKLKAAGFAITVADGVLGAETQRAIKEFQQQKGLVVDGLAGVKTLELIA</sequence>
<dbReference type="EMBL" id="JAYGHG010000013">
    <property type="protein sequence ID" value="MEA5581693.1"/>
    <property type="molecule type" value="Genomic_DNA"/>
</dbReference>
<gene>
    <name evidence="3" type="ORF">VB620_10115</name>
</gene>
<dbReference type="CDD" id="cd14814">
    <property type="entry name" value="Peptidase_M15"/>
    <property type="match status" value="1"/>
</dbReference>
<dbReference type="InterPro" id="IPR036365">
    <property type="entry name" value="PGBD-like_sf"/>
</dbReference>
<evidence type="ECO:0000313" key="4">
    <source>
        <dbReference type="Proteomes" id="UP001302120"/>
    </source>
</evidence>
<feature type="domain" description="Peptidoglycan binding-like" evidence="1">
    <location>
        <begin position="249"/>
        <end position="303"/>
    </location>
</feature>
<evidence type="ECO:0000259" key="2">
    <source>
        <dbReference type="Pfam" id="PF02557"/>
    </source>
</evidence>
<feature type="domain" description="D-alanyl-D-alanine carboxypeptidase-like core" evidence="2">
    <location>
        <begin position="92"/>
        <end position="154"/>
    </location>
</feature>
<evidence type="ECO:0000313" key="3">
    <source>
        <dbReference type="EMBL" id="MEA5581693.1"/>
    </source>
</evidence>
<organism evidence="3 4">
    <name type="scientific">Nodularia harveyana UHCC-0300</name>
    <dbReference type="NCBI Taxonomy" id="2974287"/>
    <lineage>
        <taxon>Bacteria</taxon>
        <taxon>Bacillati</taxon>
        <taxon>Cyanobacteriota</taxon>
        <taxon>Cyanophyceae</taxon>
        <taxon>Nostocales</taxon>
        <taxon>Nodulariaceae</taxon>
        <taxon>Nodularia</taxon>
    </lineage>
</organism>
<dbReference type="Proteomes" id="UP001302120">
    <property type="component" value="Unassembled WGS sequence"/>
</dbReference>
<comment type="caution">
    <text evidence="3">The sequence shown here is derived from an EMBL/GenBank/DDBJ whole genome shotgun (WGS) entry which is preliminary data.</text>
</comment>
<dbReference type="Gene3D" id="3.30.1380.10">
    <property type="match status" value="1"/>
</dbReference>
<dbReference type="SUPFAM" id="SSF55166">
    <property type="entry name" value="Hedgehog/DD-peptidase"/>
    <property type="match status" value="1"/>
</dbReference>
<dbReference type="InterPro" id="IPR002477">
    <property type="entry name" value="Peptidoglycan-bd-like"/>
</dbReference>
<dbReference type="Pfam" id="PF01471">
    <property type="entry name" value="PG_binding_1"/>
    <property type="match status" value="1"/>
</dbReference>
<keyword evidence="4" id="KW-1185">Reference proteome</keyword>
<dbReference type="InterPro" id="IPR003709">
    <property type="entry name" value="VanY-like_core_dom"/>
</dbReference>
<dbReference type="Pfam" id="PF02557">
    <property type="entry name" value="VanY"/>
    <property type="match status" value="1"/>
</dbReference>
<proteinExistence type="predicted"/>